<reference evidence="5" key="1">
    <citation type="submission" date="2020-10" db="EMBL/GenBank/DDBJ databases">
        <title>Chromosome-scale genome assembly of the Allis shad, Alosa alosa.</title>
        <authorList>
            <person name="Margot Z."/>
            <person name="Christophe K."/>
            <person name="Cabau C."/>
            <person name="Louis A."/>
            <person name="Berthelot C."/>
            <person name="Parey E."/>
            <person name="Roest Crollius H."/>
            <person name="Montfort J."/>
            <person name="Robinson-Rechavi M."/>
            <person name="Bucao C."/>
            <person name="Bouchez O."/>
            <person name="Gislard M."/>
            <person name="Lluch J."/>
            <person name="Milhes M."/>
            <person name="Lampietro C."/>
            <person name="Lopez Roques C."/>
            <person name="Donnadieu C."/>
            <person name="Braasch I."/>
            <person name="Desvignes T."/>
            <person name="Postlethwait J."/>
            <person name="Bobe J."/>
            <person name="Guiguen Y."/>
        </authorList>
    </citation>
    <scope>NUCLEOTIDE SEQUENCE</scope>
    <source>
        <strain evidence="5">M-15738</strain>
        <tissue evidence="5">Blood</tissue>
    </source>
</reference>
<dbReference type="InterPro" id="IPR042475">
    <property type="entry name" value="VSIG2"/>
</dbReference>
<dbReference type="InterPro" id="IPR007110">
    <property type="entry name" value="Ig-like_dom"/>
</dbReference>
<keyword evidence="6" id="KW-1185">Reference proteome</keyword>
<protein>
    <recommendedName>
        <fullName evidence="4">Ig-like domain-containing protein</fullName>
    </recommendedName>
</protein>
<feature type="domain" description="Ig-like" evidence="4">
    <location>
        <begin position="25"/>
        <end position="120"/>
    </location>
</feature>
<feature type="domain" description="Ig-like" evidence="4">
    <location>
        <begin position="142"/>
        <end position="228"/>
    </location>
</feature>
<keyword evidence="2" id="KW-1133">Transmembrane helix</keyword>
<keyword evidence="2" id="KW-0472">Membrane</keyword>
<dbReference type="SMART" id="SM00408">
    <property type="entry name" value="IGc2"/>
    <property type="match status" value="2"/>
</dbReference>
<dbReference type="PANTHER" id="PTHR45046:SF1">
    <property type="entry name" value="V-SET AND IMMUNOGLOBULIN DOMAIN-CONTAINING PROTEIN 2"/>
    <property type="match status" value="1"/>
</dbReference>
<dbReference type="InterPro" id="IPR003598">
    <property type="entry name" value="Ig_sub2"/>
</dbReference>
<comment type="caution">
    <text evidence="5">The sequence shown here is derived from an EMBL/GenBank/DDBJ whole genome shotgun (WGS) entry which is preliminary data.</text>
</comment>
<organism evidence="5 6">
    <name type="scientific">Alosa alosa</name>
    <name type="common">allis shad</name>
    <dbReference type="NCBI Taxonomy" id="278164"/>
    <lineage>
        <taxon>Eukaryota</taxon>
        <taxon>Metazoa</taxon>
        <taxon>Chordata</taxon>
        <taxon>Craniata</taxon>
        <taxon>Vertebrata</taxon>
        <taxon>Euteleostomi</taxon>
        <taxon>Actinopterygii</taxon>
        <taxon>Neopterygii</taxon>
        <taxon>Teleostei</taxon>
        <taxon>Clupei</taxon>
        <taxon>Clupeiformes</taxon>
        <taxon>Clupeoidei</taxon>
        <taxon>Clupeidae</taxon>
        <taxon>Alosa</taxon>
    </lineage>
</organism>
<dbReference type="SMART" id="SM00409">
    <property type="entry name" value="IG"/>
    <property type="match status" value="2"/>
</dbReference>
<feature type="transmembrane region" description="Helical" evidence="2">
    <location>
        <begin position="231"/>
        <end position="261"/>
    </location>
</feature>
<dbReference type="Pfam" id="PF07686">
    <property type="entry name" value="V-set"/>
    <property type="match status" value="1"/>
</dbReference>
<dbReference type="Proteomes" id="UP000823561">
    <property type="component" value="Chromosome 16"/>
</dbReference>
<evidence type="ECO:0000256" key="2">
    <source>
        <dbReference type="SAM" id="Phobius"/>
    </source>
</evidence>
<dbReference type="PANTHER" id="PTHR45046">
    <property type="entry name" value="V-SET AND IMMUNOGLOBULIN DOMAIN-CONTAINING PROTEIN 2"/>
    <property type="match status" value="1"/>
</dbReference>
<evidence type="ECO:0000313" key="6">
    <source>
        <dbReference type="Proteomes" id="UP000823561"/>
    </source>
</evidence>
<feature type="compositionally biased region" description="Basic and acidic residues" evidence="1">
    <location>
        <begin position="294"/>
        <end position="306"/>
    </location>
</feature>
<gene>
    <name evidence="5" type="ORF">AALO_G00211650</name>
</gene>
<sequence length="317" mass="34471">MALSRVVLALWIYSSWLGVCWSAGPSVKSPVYVQEGEAAELSCTYLTKGDPKFTLEWRYAPPGVPAIQAKDVLYYDGQLYKQQLWDSRMSLLQYPPSNGVASLRIQKVRLSDAGIYICDVKTPSDWTNSGRGLINLTVLTPPSWPVCQLTGKTYVGNDVTLQCQSATGNPRPIYAWSRTNHQVLPQNAVTDQISGSLVLRNLSIALAGTYICTASNEYGRTACSLTISVSYVGTAGVVGGAVMGVFLVLLLLGALVACFLWRRKRRSSNKLQNGQRQVNGDPAEVYLTGTSESPRSKLPQDSKDPPGLKGSQFSPLV</sequence>
<dbReference type="PROSITE" id="PS50835">
    <property type="entry name" value="IG_LIKE"/>
    <property type="match status" value="2"/>
</dbReference>
<evidence type="ECO:0000256" key="1">
    <source>
        <dbReference type="SAM" id="MobiDB-lite"/>
    </source>
</evidence>
<feature type="region of interest" description="Disordered" evidence="1">
    <location>
        <begin position="270"/>
        <end position="317"/>
    </location>
</feature>
<dbReference type="InterPro" id="IPR013783">
    <property type="entry name" value="Ig-like_fold"/>
</dbReference>
<dbReference type="AlphaFoldDB" id="A0AAV6G390"/>
<dbReference type="SUPFAM" id="SSF48726">
    <property type="entry name" value="Immunoglobulin"/>
    <property type="match status" value="2"/>
</dbReference>
<dbReference type="SMART" id="SM00406">
    <property type="entry name" value="IGv"/>
    <property type="match status" value="1"/>
</dbReference>
<dbReference type="InterPro" id="IPR036179">
    <property type="entry name" value="Ig-like_dom_sf"/>
</dbReference>
<dbReference type="InterPro" id="IPR003599">
    <property type="entry name" value="Ig_sub"/>
</dbReference>
<feature type="chain" id="PRO_5043551798" description="Ig-like domain-containing protein" evidence="3">
    <location>
        <begin position="23"/>
        <end position="317"/>
    </location>
</feature>
<keyword evidence="3" id="KW-0732">Signal</keyword>
<accession>A0AAV6G390</accession>
<proteinExistence type="predicted"/>
<dbReference type="Pfam" id="PF13927">
    <property type="entry name" value="Ig_3"/>
    <property type="match status" value="1"/>
</dbReference>
<dbReference type="InterPro" id="IPR013106">
    <property type="entry name" value="Ig_V-set"/>
</dbReference>
<keyword evidence="2" id="KW-0812">Transmembrane</keyword>
<feature type="signal peptide" evidence="3">
    <location>
        <begin position="1"/>
        <end position="22"/>
    </location>
</feature>
<evidence type="ECO:0000256" key="3">
    <source>
        <dbReference type="SAM" id="SignalP"/>
    </source>
</evidence>
<dbReference type="Gene3D" id="2.60.40.10">
    <property type="entry name" value="Immunoglobulins"/>
    <property type="match status" value="2"/>
</dbReference>
<dbReference type="EMBL" id="JADWDJ010000016">
    <property type="protein sequence ID" value="KAG5268351.1"/>
    <property type="molecule type" value="Genomic_DNA"/>
</dbReference>
<evidence type="ECO:0000313" key="5">
    <source>
        <dbReference type="EMBL" id="KAG5268351.1"/>
    </source>
</evidence>
<evidence type="ECO:0000259" key="4">
    <source>
        <dbReference type="PROSITE" id="PS50835"/>
    </source>
</evidence>
<name>A0AAV6G390_9TELE</name>